<proteinExistence type="predicted"/>
<keyword evidence="1" id="KW-0812">Transmembrane</keyword>
<sequence length="146" mass="15626">MKQETRLRWVRAGGLYDLLVSWPLLTPWSLAWMSEQLNTANQALGLAGQASVPDGQHALLAGLLASLILLWGGVRALWPSEQLGSWDALTRLLFATQLIAAALSGQPQLLLVYAAMELLFGAMQWGGLSSLGSAAAVPRYPAASRS</sequence>
<dbReference type="EMBL" id="JACHHO010000010">
    <property type="protein sequence ID" value="MBB5206346.1"/>
    <property type="molecule type" value="Genomic_DNA"/>
</dbReference>
<keyword evidence="1" id="KW-0472">Membrane</keyword>
<dbReference type="OrthoDB" id="8926562at2"/>
<evidence type="ECO:0000256" key="1">
    <source>
        <dbReference type="SAM" id="Phobius"/>
    </source>
</evidence>
<evidence type="ECO:0000313" key="2">
    <source>
        <dbReference type="EMBL" id="MBB5206346.1"/>
    </source>
</evidence>
<organism evidence="2 3">
    <name type="scientific">Inhella inkyongensis</name>
    <dbReference type="NCBI Taxonomy" id="392593"/>
    <lineage>
        <taxon>Bacteria</taxon>
        <taxon>Pseudomonadati</taxon>
        <taxon>Pseudomonadota</taxon>
        <taxon>Betaproteobacteria</taxon>
        <taxon>Burkholderiales</taxon>
        <taxon>Sphaerotilaceae</taxon>
        <taxon>Inhella</taxon>
    </lineage>
</organism>
<gene>
    <name evidence="2" type="ORF">HNQ51_003692</name>
</gene>
<keyword evidence="1" id="KW-1133">Transmembrane helix</keyword>
<evidence type="ECO:0000313" key="3">
    <source>
        <dbReference type="Proteomes" id="UP000554837"/>
    </source>
</evidence>
<accession>A0A840SBG6</accession>
<dbReference type="RefSeq" id="WP_138855461.1">
    <property type="nucleotide sequence ID" value="NZ_CP040709.1"/>
</dbReference>
<feature type="transmembrane region" description="Helical" evidence="1">
    <location>
        <begin position="58"/>
        <end position="78"/>
    </location>
</feature>
<protein>
    <submittedName>
        <fullName evidence="2">Uncharacterized protein</fullName>
    </submittedName>
</protein>
<dbReference type="AlphaFoldDB" id="A0A840SBG6"/>
<keyword evidence="3" id="KW-1185">Reference proteome</keyword>
<reference evidence="2 3" key="1">
    <citation type="submission" date="2020-08" db="EMBL/GenBank/DDBJ databases">
        <title>Genomic Encyclopedia of Type Strains, Phase IV (KMG-IV): sequencing the most valuable type-strain genomes for metagenomic binning, comparative biology and taxonomic classification.</title>
        <authorList>
            <person name="Goeker M."/>
        </authorList>
    </citation>
    <scope>NUCLEOTIDE SEQUENCE [LARGE SCALE GENOMIC DNA]</scope>
    <source>
        <strain evidence="2 3">DSM 23958</strain>
    </source>
</reference>
<dbReference type="Proteomes" id="UP000554837">
    <property type="component" value="Unassembled WGS sequence"/>
</dbReference>
<name>A0A840SBG6_9BURK</name>
<feature type="transmembrane region" description="Helical" evidence="1">
    <location>
        <begin position="98"/>
        <end position="120"/>
    </location>
</feature>
<comment type="caution">
    <text evidence="2">The sequence shown here is derived from an EMBL/GenBank/DDBJ whole genome shotgun (WGS) entry which is preliminary data.</text>
</comment>